<dbReference type="WBParaSite" id="TTAC_0000826201-mRNA-1">
    <property type="protein sequence ID" value="TTAC_0000826201-mRNA-1"/>
    <property type="gene ID" value="TTAC_0000826201"/>
</dbReference>
<gene>
    <name evidence="1" type="ORF">TTAC_LOCUS8247</name>
</gene>
<reference evidence="1 2" key="2">
    <citation type="submission" date="2018-11" db="EMBL/GenBank/DDBJ databases">
        <authorList>
            <consortium name="Pathogen Informatics"/>
        </authorList>
    </citation>
    <scope>NUCLEOTIDE SEQUENCE [LARGE SCALE GENOMIC DNA]</scope>
</reference>
<reference evidence="3" key="1">
    <citation type="submission" date="2017-02" db="UniProtKB">
        <authorList>
            <consortium name="WormBaseParasite"/>
        </authorList>
    </citation>
    <scope>IDENTIFICATION</scope>
</reference>
<evidence type="ECO:0000313" key="2">
    <source>
        <dbReference type="Proteomes" id="UP000274429"/>
    </source>
</evidence>
<accession>A0A0R3X4D1</accession>
<evidence type="ECO:0000313" key="1">
    <source>
        <dbReference type="EMBL" id="VDM32764.1"/>
    </source>
</evidence>
<proteinExistence type="predicted"/>
<evidence type="ECO:0000313" key="3">
    <source>
        <dbReference type="WBParaSite" id="TTAC_0000826201-mRNA-1"/>
    </source>
</evidence>
<dbReference type="Proteomes" id="UP000274429">
    <property type="component" value="Unassembled WGS sequence"/>
</dbReference>
<keyword evidence="2" id="KW-1185">Reference proteome</keyword>
<sequence length="369" mass="42898">MGTPNESYSSEDENYDPYESPHPVFAFPNYFVTVRIGRLPFVLDTENGDRVPAFLFALFRKMHVEHLATLTLDPPYSFLMLLNCWRSVPPMEAVRLIADFLKNTASSLEDCMAVLNCQTPLFNFYVLRSLLRDAQPPLLYLDYDTCVTMEESNVVFPLGTFADTRMEGIFPMNISQEELLLQYDIETNPLGYNQRLSMQMTAVNCHIFKELMCIPYAFHRAVVRFILYNLCALIREVAIRENESLNEEVNVFFMPRMVFRSRFLQLIVWKMANYIADDVITLDTRWVIHKYLESDLPPQVDIPTWMDEEEAKLRRRALMNILCANINCLWLRGCTLEHFCFDEASRAVVELFAAEWAGHASSLNTTQHQ</sequence>
<organism evidence="3">
    <name type="scientific">Hydatigena taeniaeformis</name>
    <name type="common">Feline tapeworm</name>
    <name type="synonym">Taenia taeniaeformis</name>
    <dbReference type="NCBI Taxonomy" id="6205"/>
    <lineage>
        <taxon>Eukaryota</taxon>
        <taxon>Metazoa</taxon>
        <taxon>Spiralia</taxon>
        <taxon>Lophotrochozoa</taxon>
        <taxon>Platyhelminthes</taxon>
        <taxon>Cestoda</taxon>
        <taxon>Eucestoda</taxon>
        <taxon>Cyclophyllidea</taxon>
        <taxon>Taeniidae</taxon>
        <taxon>Hydatigera</taxon>
    </lineage>
</organism>
<name>A0A0R3X4D1_HYDTA</name>
<protein>
    <submittedName>
        <fullName evidence="3">Expressed conserved protein</fullName>
    </submittedName>
</protein>
<dbReference type="AlphaFoldDB" id="A0A0R3X4D1"/>
<dbReference type="OrthoDB" id="6221288at2759"/>
<dbReference type="EMBL" id="UYWX01020472">
    <property type="protein sequence ID" value="VDM32764.1"/>
    <property type="molecule type" value="Genomic_DNA"/>
</dbReference>